<evidence type="ECO:0000256" key="1">
    <source>
        <dbReference type="ARBA" id="ARBA00004459"/>
    </source>
</evidence>
<dbReference type="RefSeq" id="WP_149600742.1">
    <property type="nucleotide sequence ID" value="NZ_VTUU01000006.1"/>
</dbReference>
<dbReference type="GO" id="GO:0015562">
    <property type="term" value="F:efflux transmembrane transporter activity"/>
    <property type="evidence" value="ECO:0007669"/>
    <property type="project" value="InterPro"/>
</dbReference>
<dbReference type="Gene3D" id="2.20.200.10">
    <property type="entry name" value="Outer membrane efflux proteins (OEP)"/>
    <property type="match status" value="1"/>
</dbReference>
<name>A0A5B0VE02_9GAMM</name>
<dbReference type="PANTHER" id="PTHR30203">
    <property type="entry name" value="OUTER MEMBRANE CATION EFFLUX PROTEIN"/>
    <property type="match status" value="1"/>
</dbReference>
<comment type="caution">
    <text evidence="7">The sequence shown here is derived from an EMBL/GenBank/DDBJ whole genome shotgun (WGS) entry which is preliminary data.</text>
</comment>
<gene>
    <name evidence="7" type="ORF">FWJ25_13280</name>
</gene>
<evidence type="ECO:0000256" key="4">
    <source>
        <dbReference type="ARBA" id="ARBA00023237"/>
    </source>
</evidence>
<comment type="similarity">
    <text evidence="2 5">Belongs to the outer membrane factor (OMF) (TC 1.B.17) family.</text>
</comment>
<dbReference type="InterPro" id="IPR010131">
    <property type="entry name" value="MdtP/NodT-like"/>
</dbReference>
<dbReference type="NCBIfam" id="TIGR01845">
    <property type="entry name" value="outer_NodT"/>
    <property type="match status" value="1"/>
</dbReference>
<dbReference type="Gene3D" id="1.20.1600.10">
    <property type="entry name" value="Outer membrane efflux proteins (OEP)"/>
    <property type="match status" value="1"/>
</dbReference>
<organism evidence="7 8">
    <name type="scientific">Marinobacter salinexigens</name>
    <dbReference type="NCBI Taxonomy" id="2919747"/>
    <lineage>
        <taxon>Bacteria</taxon>
        <taxon>Pseudomonadati</taxon>
        <taxon>Pseudomonadota</taxon>
        <taxon>Gammaproteobacteria</taxon>
        <taxon>Pseudomonadales</taxon>
        <taxon>Marinobacteraceae</taxon>
        <taxon>Marinobacter</taxon>
    </lineage>
</organism>
<protein>
    <submittedName>
        <fullName evidence="7">Efflux transporter outer membrane subunit</fullName>
    </submittedName>
</protein>
<keyword evidence="8" id="KW-1185">Reference proteome</keyword>
<dbReference type="Proteomes" id="UP000323161">
    <property type="component" value="Unassembled WGS sequence"/>
</dbReference>
<keyword evidence="5" id="KW-0812">Transmembrane</keyword>
<keyword evidence="5" id="KW-0449">Lipoprotein</keyword>
<dbReference type="SUPFAM" id="SSF56954">
    <property type="entry name" value="Outer membrane efflux proteins (OEP)"/>
    <property type="match status" value="1"/>
</dbReference>
<sequence>MKPLITSLAVALTLGGCSMIPEYEAPESPVPAVIGSADTATGELALPDWQSLFTDPQLKALVEQALDNNRDLELALLDVKEAQALYGIERSGLYPEISASADGTRQRLPADLSSTGSSNVSGQYSVGLGVAAYELDLFGRVRSLSESALETYLGTEEAVRSTRITLISEVANAYLTLLSDRQKLKISEETVASQQSSVDLVQRRYDAGLSAELSVRQAEIALESARANRAQFRQQVSQDLNALSVLVGGPVPELGESNVIDPAIAFLADVPESLDASVLTLRPDIRQAEHTLKAANANIGAARAAFFPSITLTGSAGTASSDLSGLFEGGSGAWSFAPSVNIPIFNAGRLRANLDVAEIRTEKSVVSYEKTVQTAFQEVADALAARSYLKEQEDAQAALVKAAERSLTLAEVRYENGADDYLAVLDARRELLTARQSLVEVKRLKLTNRITLYRSLGGGEKAPQTSPEEPSASST</sequence>
<dbReference type="PANTHER" id="PTHR30203:SF32">
    <property type="entry name" value="CATION EFFLUX SYSTEM PROTEIN CUSC"/>
    <property type="match status" value="1"/>
</dbReference>
<evidence type="ECO:0000256" key="6">
    <source>
        <dbReference type="SAM" id="MobiDB-lite"/>
    </source>
</evidence>
<evidence type="ECO:0000256" key="2">
    <source>
        <dbReference type="ARBA" id="ARBA00007613"/>
    </source>
</evidence>
<keyword evidence="3 5" id="KW-1134">Transmembrane beta strand</keyword>
<accession>A0A5B0VE02</accession>
<evidence type="ECO:0000256" key="3">
    <source>
        <dbReference type="ARBA" id="ARBA00022452"/>
    </source>
</evidence>
<reference evidence="7 8" key="1">
    <citation type="submission" date="2019-08" db="EMBL/GenBank/DDBJ databases">
        <title>Marinobacter ZYF650 sp. nov., a marine bacterium isolated from seawater of the Mariana trench.</title>
        <authorList>
            <person name="Ahmad W."/>
        </authorList>
    </citation>
    <scope>NUCLEOTIDE SEQUENCE [LARGE SCALE GENOMIC DNA]</scope>
    <source>
        <strain evidence="7 8">ZYF650</strain>
    </source>
</reference>
<feature type="compositionally biased region" description="Polar residues" evidence="6">
    <location>
        <begin position="463"/>
        <end position="475"/>
    </location>
</feature>
<keyword evidence="4" id="KW-0998">Cell outer membrane</keyword>
<dbReference type="InterPro" id="IPR003423">
    <property type="entry name" value="OMP_efflux"/>
</dbReference>
<dbReference type="EMBL" id="VTUU01000006">
    <property type="protein sequence ID" value="KAA1172782.1"/>
    <property type="molecule type" value="Genomic_DNA"/>
</dbReference>
<dbReference type="GO" id="GO:0009279">
    <property type="term" value="C:cell outer membrane"/>
    <property type="evidence" value="ECO:0007669"/>
    <property type="project" value="UniProtKB-SubCell"/>
</dbReference>
<proteinExistence type="inferred from homology"/>
<evidence type="ECO:0000313" key="7">
    <source>
        <dbReference type="EMBL" id="KAA1172782.1"/>
    </source>
</evidence>
<evidence type="ECO:0000313" key="8">
    <source>
        <dbReference type="Proteomes" id="UP000323161"/>
    </source>
</evidence>
<feature type="region of interest" description="Disordered" evidence="6">
    <location>
        <begin position="456"/>
        <end position="475"/>
    </location>
</feature>
<comment type="subcellular location">
    <subcellularLocation>
        <location evidence="1 5">Cell outer membrane</location>
        <topology evidence="1 5">Lipid-anchor</topology>
    </subcellularLocation>
</comment>
<dbReference type="PROSITE" id="PS51257">
    <property type="entry name" value="PROKAR_LIPOPROTEIN"/>
    <property type="match status" value="1"/>
</dbReference>
<dbReference type="Pfam" id="PF02321">
    <property type="entry name" value="OEP"/>
    <property type="match status" value="2"/>
</dbReference>
<keyword evidence="5" id="KW-0564">Palmitate</keyword>
<evidence type="ECO:0000256" key="5">
    <source>
        <dbReference type="RuleBase" id="RU362097"/>
    </source>
</evidence>
<keyword evidence="5" id="KW-0472">Membrane</keyword>
<dbReference type="AlphaFoldDB" id="A0A5B0VE02"/>